<keyword evidence="2" id="KW-0676">Redox-active center</keyword>
<organism evidence="3 4">
    <name type="scientific">Liquidambar formosana</name>
    <name type="common">Formosan gum</name>
    <dbReference type="NCBI Taxonomy" id="63359"/>
    <lineage>
        <taxon>Eukaryota</taxon>
        <taxon>Viridiplantae</taxon>
        <taxon>Streptophyta</taxon>
        <taxon>Embryophyta</taxon>
        <taxon>Tracheophyta</taxon>
        <taxon>Spermatophyta</taxon>
        <taxon>Magnoliopsida</taxon>
        <taxon>eudicotyledons</taxon>
        <taxon>Gunneridae</taxon>
        <taxon>Pentapetalae</taxon>
        <taxon>Saxifragales</taxon>
        <taxon>Altingiaceae</taxon>
        <taxon>Liquidambar</taxon>
    </lineage>
</organism>
<dbReference type="PANTHER" id="PTHR13544:SF0">
    <property type="entry name" value="THIOREDOXIN REDUCTASE-LIKE SELENOPROTEIN T"/>
    <property type="match status" value="1"/>
</dbReference>
<dbReference type="SUPFAM" id="SSF52833">
    <property type="entry name" value="Thioredoxin-like"/>
    <property type="match status" value="1"/>
</dbReference>
<dbReference type="InterPro" id="IPR019389">
    <property type="entry name" value="Selenoprotein_T"/>
</dbReference>
<dbReference type="Gene3D" id="3.40.30.10">
    <property type="entry name" value="Glutaredoxin"/>
    <property type="match status" value="1"/>
</dbReference>
<reference evidence="3 4" key="1">
    <citation type="journal article" date="2024" name="Plant J.">
        <title>Genome sequences and population genomics reveal climatic adaptation and genomic divergence between two closely related sweetgum species.</title>
        <authorList>
            <person name="Xu W.Q."/>
            <person name="Ren C.Q."/>
            <person name="Zhang X.Y."/>
            <person name="Comes H.P."/>
            <person name="Liu X.H."/>
            <person name="Li Y.G."/>
            <person name="Kettle C.J."/>
            <person name="Jalonen R."/>
            <person name="Gaisberger H."/>
            <person name="Ma Y.Z."/>
            <person name="Qiu Y.X."/>
        </authorList>
    </citation>
    <scope>NUCLEOTIDE SEQUENCE [LARGE SCALE GENOMIC DNA]</scope>
    <source>
        <strain evidence="3">Hangzhou</strain>
    </source>
</reference>
<dbReference type="EMBL" id="JBBPBK010000008">
    <property type="protein sequence ID" value="KAK9279142.1"/>
    <property type="molecule type" value="Genomic_DNA"/>
</dbReference>
<dbReference type="InterPro" id="IPR011893">
    <property type="entry name" value="Selenoprotein_Rdx-typ"/>
</dbReference>
<gene>
    <name evidence="3" type="ORF">L1049_012819</name>
</gene>
<dbReference type="GO" id="GO:0045454">
    <property type="term" value="P:cell redox homeostasis"/>
    <property type="evidence" value="ECO:0007669"/>
    <property type="project" value="TreeGrafter"/>
</dbReference>
<keyword evidence="4" id="KW-1185">Reference proteome</keyword>
<protein>
    <recommendedName>
        <fullName evidence="5">SelT-like protein</fullName>
    </recommendedName>
</protein>
<evidence type="ECO:0000313" key="3">
    <source>
        <dbReference type="EMBL" id="KAK9279142.1"/>
    </source>
</evidence>
<comment type="caution">
    <text evidence="3">The sequence shown here is derived from an EMBL/GenBank/DDBJ whole genome shotgun (WGS) entry which is preliminary data.</text>
</comment>
<evidence type="ECO:0000256" key="2">
    <source>
        <dbReference type="ARBA" id="ARBA00023284"/>
    </source>
</evidence>
<dbReference type="NCBIfam" id="TIGR02174">
    <property type="entry name" value="CXXU_selWTH"/>
    <property type="match status" value="1"/>
</dbReference>
<dbReference type="PANTHER" id="PTHR13544">
    <property type="entry name" value="SELENOPROTEIN T"/>
    <property type="match status" value="1"/>
</dbReference>
<evidence type="ECO:0000313" key="4">
    <source>
        <dbReference type="Proteomes" id="UP001415857"/>
    </source>
</evidence>
<dbReference type="InterPro" id="IPR036249">
    <property type="entry name" value="Thioredoxin-like_sf"/>
</dbReference>
<proteinExistence type="predicted"/>
<name>A0AAP0WTP9_LIQFO</name>
<dbReference type="GO" id="GO:0004791">
    <property type="term" value="F:thioredoxin-disulfide reductase (NADPH) activity"/>
    <property type="evidence" value="ECO:0007669"/>
    <property type="project" value="TreeGrafter"/>
</dbReference>
<dbReference type="GO" id="GO:0005789">
    <property type="term" value="C:endoplasmic reticulum membrane"/>
    <property type="evidence" value="ECO:0007669"/>
    <property type="project" value="TreeGrafter"/>
</dbReference>
<sequence>MKKMLETAFPGIDVILVNHPAPLPKRLLSKLVPVVQIGVIGLVMAGEQVFPMLGIMAPPPWYYSLRANRFGTIATTWLLGNVLQSFLQSSGAFEVYCNDELVFSKLQEGRFPGEIELRDLITKKLANSRIAKDAGDLWS</sequence>
<accession>A0AAP0WTP9</accession>
<dbReference type="Pfam" id="PF10262">
    <property type="entry name" value="Rdx"/>
    <property type="match status" value="1"/>
</dbReference>
<evidence type="ECO:0000256" key="1">
    <source>
        <dbReference type="ARBA" id="ARBA00022729"/>
    </source>
</evidence>
<dbReference type="AlphaFoldDB" id="A0AAP0WTP9"/>
<keyword evidence="1" id="KW-0732">Signal</keyword>
<dbReference type="Proteomes" id="UP001415857">
    <property type="component" value="Unassembled WGS sequence"/>
</dbReference>
<evidence type="ECO:0008006" key="5">
    <source>
        <dbReference type="Google" id="ProtNLM"/>
    </source>
</evidence>